<dbReference type="GO" id="GO:0046872">
    <property type="term" value="F:metal ion binding"/>
    <property type="evidence" value="ECO:0007669"/>
    <property type="project" value="UniProtKB-KW"/>
</dbReference>
<evidence type="ECO:0000259" key="3">
    <source>
        <dbReference type="Pfam" id="PF00149"/>
    </source>
</evidence>
<keyword evidence="1" id="KW-0479">Metal-binding</keyword>
<protein>
    <submittedName>
        <fullName evidence="4">Metallophosphoesterase</fullName>
    </submittedName>
</protein>
<dbReference type="InterPro" id="IPR004843">
    <property type="entry name" value="Calcineurin-like_PHP"/>
</dbReference>
<keyword evidence="5" id="KW-1185">Reference proteome</keyword>
<evidence type="ECO:0000256" key="1">
    <source>
        <dbReference type="ARBA" id="ARBA00022723"/>
    </source>
</evidence>
<dbReference type="OrthoDB" id="9783437at2"/>
<evidence type="ECO:0000313" key="5">
    <source>
        <dbReference type="Proteomes" id="UP000309174"/>
    </source>
</evidence>
<dbReference type="AlphaFoldDB" id="A0A5C4J425"/>
<dbReference type="InterPro" id="IPR029052">
    <property type="entry name" value="Metallo-depent_PP-like"/>
</dbReference>
<dbReference type="Pfam" id="PF00149">
    <property type="entry name" value="Metallophos"/>
    <property type="match status" value="1"/>
</dbReference>
<gene>
    <name evidence="4" type="ORF">ETD83_32435</name>
</gene>
<dbReference type="Gene3D" id="3.60.21.10">
    <property type="match status" value="1"/>
</dbReference>
<dbReference type="PANTHER" id="PTHR31302:SF31">
    <property type="entry name" value="PHOSPHODIESTERASE YAEI"/>
    <property type="match status" value="1"/>
</dbReference>
<dbReference type="PANTHER" id="PTHR31302">
    <property type="entry name" value="TRANSMEMBRANE PROTEIN WITH METALLOPHOSPHOESTERASE DOMAIN-RELATED"/>
    <property type="match status" value="1"/>
</dbReference>
<sequence>MIHVAAAGDLHVGPETAGTYRAHLTGLAAHADVFLVAGDLTRHGTVEEGRVAAGELRDVGVPVVAVLGNHDYHSDAEDEIADVLRDAGVTVLEGDGTVLDCGGTRLGIAGGKGFGGGFEGRCASDFGEPEMKAFVGHTKDFAGRLRTALLDLDADMIVSLTHYAPAEGTLEGEPPEIYPFLGSYLLGEAIDASGADLAIHGHAHKGTEKGLTSGGVRVRNVALPVIQHAYALYRLDVPEGRVEGTAPRLGTITPNHIRSHT</sequence>
<evidence type="ECO:0000313" key="4">
    <source>
        <dbReference type="EMBL" id="TMQ91111.1"/>
    </source>
</evidence>
<keyword evidence="2" id="KW-0378">Hydrolase</keyword>
<organism evidence="4 5">
    <name type="scientific">Actinomadura soli</name>
    <dbReference type="NCBI Taxonomy" id="2508997"/>
    <lineage>
        <taxon>Bacteria</taxon>
        <taxon>Bacillati</taxon>
        <taxon>Actinomycetota</taxon>
        <taxon>Actinomycetes</taxon>
        <taxon>Streptosporangiales</taxon>
        <taxon>Thermomonosporaceae</taxon>
        <taxon>Actinomadura</taxon>
    </lineage>
</organism>
<evidence type="ECO:0000256" key="2">
    <source>
        <dbReference type="ARBA" id="ARBA00022801"/>
    </source>
</evidence>
<dbReference type="Proteomes" id="UP000309174">
    <property type="component" value="Unassembled WGS sequence"/>
</dbReference>
<dbReference type="RefSeq" id="WP_138649021.1">
    <property type="nucleotide sequence ID" value="NZ_VCKW01000235.1"/>
</dbReference>
<dbReference type="EMBL" id="VCKW01000235">
    <property type="protein sequence ID" value="TMQ91111.1"/>
    <property type="molecule type" value="Genomic_DNA"/>
</dbReference>
<dbReference type="GO" id="GO:0009245">
    <property type="term" value="P:lipid A biosynthetic process"/>
    <property type="evidence" value="ECO:0007669"/>
    <property type="project" value="TreeGrafter"/>
</dbReference>
<dbReference type="InterPro" id="IPR051158">
    <property type="entry name" value="Metallophosphoesterase_sf"/>
</dbReference>
<dbReference type="GO" id="GO:0016020">
    <property type="term" value="C:membrane"/>
    <property type="evidence" value="ECO:0007669"/>
    <property type="project" value="GOC"/>
</dbReference>
<dbReference type="SUPFAM" id="SSF56300">
    <property type="entry name" value="Metallo-dependent phosphatases"/>
    <property type="match status" value="1"/>
</dbReference>
<proteinExistence type="predicted"/>
<feature type="domain" description="Calcineurin-like phosphoesterase" evidence="3">
    <location>
        <begin position="3"/>
        <end position="205"/>
    </location>
</feature>
<name>A0A5C4J425_9ACTN</name>
<reference evidence="4 5" key="1">
    <citation type="submission" date="2019-05" db="EMBL/GenBank/DDBJ databases">
        <title>Draft genome sequence of Actinomadura sp. 14C53.</title>
        <authorList>
            <person name="Saricaoglu S."/>
            <person name="Isik K."/>
        </authorList>
    </citation>
    <scope>NUCLEOTIDE SEQUENCE [LARGE SCALE GENOMIC DNA]</scope>
    <source>
        <strain evidence="4 5">14C53</strain>
    </source>
</reference>
<dbReference type="InterPro" id="IPR016538">
    <property type="entry name" value="UCP008292"/>
</dbReference>
<dbReference type="PIRSF" id="PIRSF008292">
    <property type="entry name" value="UCP008292"/>
    <property type="match status" value="1"/>
</dbReference>
<dbReference type="GO" id="GO:0008758">
    <property type="term" value="F:UDP-2,3-diacylglucosamine hydrolase activity"/>
    <property type="evidence" value="ECO:0007669"/>
    <property type="project" value="TreeGrafter"/>
</dbReference>
<comment type="caution">
    <text evidence="4">The sequence shown here is derived from an EMBL/GenBank/DDBJ whole genome shotgun (WGS) entry which is preliminary data.</text>
</comment>
<accession>A0A5C4J425</accession>